<evidence type="ECO:0000313" key="3">
    <source>
        <dbReference type="Proteomes" id="UP000275078"/>
    </source>
</evidence>
<keyword evidence="3" id="KW-1185">Reference proteome</keyword>
<sequence length="353" mass="41199">MESKELVPTGMGASESSAFSEVVDLVTPGSQDERATGFLKEDKEDAAVRKNDQNWTDAYLRADREAKERGRKAFEQFESEWDGLDKDLERTESERALKRKDLKRRLREAMKRQMDEEDKAIRDQRRRTQQVTLSRLPSPPDEFLWSIYLSYPKEHRDLETALDRCLLELYKPPPSFTSEKNIFYYEMVYEPFQKSLRFFTENVARHLGGHVIGNKTITDVQEKAWKSYAQCFYAYGFLFLKNRLDAGLLRKGQVRLILAAHKSTVDFFAEILATSENKSQDIVTACYMLRSLLGNLLCSEKFRSERLELLLLKYLAEEEVNMDVAKAVVRQTERKSEGREPSLYRLIGRRKNL</sequence>
<evidence type="ECO:0000313" key="2">
    <source>
        <dbReference type="EMBL" id="RPA81410.1"/>
    </source>
</evidence>
<gene>
    <name evidence="2" type="ORF">BJ508DRAFT_414834</name>
</gene>
<protein>
    <submittedName>
        <fullName evidence="2">Uncharacterized protein</fullName>
    </submittedName>
</protein>
<reference evidence="2 3" key="1">
    <citation type="journal article" date="2018" name="Nat. Ecol. Evol.">
        <title>Pezizomycetes genomes reveal the molecular basis of ectomycorrhizal truffle lifestyle.</title>
        <authorList>
            <person name="Murat C."/>
            <person name="Payen T."/>
            <person name="Noel B."/>
            <person name="Kuo A."/>
            <person name="Morin E."/>
            <person name="Chen J."/>
            <person name="Kohler A."/>
            <person name="Krizsan K."/>
            <person name="Balestrini R."/>
            <person name="Da Silva C."/>
            <person name="Montanini B."/>
            <person name="Hainaut M."/>
            <person name="Levati E."/>
            <person name="Barry K.W."/>
            <person name="Belfiori B."/>
            <person name="Cichocki N."/>
            <person name="Clum A."/>
            <person name="Dockter R.B."/>
            <person name="Fauchery L."/>
            <person name="Guy J."/>
            <person name="Iotti M."/>
            <person name="Le Tacon F."/>
            <person name="Lindquist E.A."/>
            <person name="Lipzen A."/>
            <person name="Malagnac F."/>
            <person name="Mello A."/>
            <person name="Molinier V."/>
            <person name="Miyauchi S."/>
            <person name="Poulain J."/>
            <person name="Riccioni C."/>
            <person name="Rubini A."/>
            <person name="Sitrit Y."/>
            <person name="Splivallo R."/>
            <person name="Traeger S."/>
            <person name="Wang M."/>
            <person name="Zifcakova L."/>
            <person name="Wipf D."/>
            <person name="Zambonelli A."/>
            <person name="Paolocci F."/>
            <person name="Nowrousian M."/>
            <person name="Ottonello S."/>
            <person name="Baldrian P."/>
            <person name="Spatafora J.W."/>
            <person name="Henrissat B."/>
            <person name="Nagy L.G."/>
            <person name="Aury J.M."/>
            <person name="Wincker P."/>
            <person name="Grigoriev I.V."/>
            <person name="Bonfante P."/>
            <person name="Martin F.M."/>
        </authorList>
    </citation>
    <scope>NUCLEOTIDE SEQUENCE [LARGE SCALE GENOMIC DNA]</scope>
    <source>
        <strain evidence="2 3">RN42</strain>
    </source>
</reference>
<dbReference type="Proteomes" id="UP000275078">
    <property type="component" value="Unassembled WGS sequence"/>
</dbReference>
<proteinExistence type="predicted"/>
<dbReference type="EMBL" id="ML119680">
    <property type="protein sequence ID" value="RPA81410.1"/>
    <property type="molecule type" value="Genomic_DNA"/>
</dbReference>
<name>A0A3N4IB88_ASCIM</name>
<accession>A0A3N4IB88</accession>
<feature type="region of interest" description="Disordered" evidence="1">
    <location>
        <begin position="113"/>
        <end position="132"/>
    </location>
</feature>
<evidence type="ECO:0000256" key="1">
    <source>
        <dbReference type="SAM" id="MobiDB-lite"/>
    </source>
</evidence>
<dbReference type="AlphaFoldDB" id="A0A3N4IB88"/>
<feature type="compositionally biased region" description="Basic and acidic residues" evidence="1">
    <location>
        <begin position="113"/>
        <end position="123"/>
    </location>
</feature>
<organism evidence="2 3">
    <name type="scientific">Ascobolus immersus RN42</name>
    <dbReference type="NCBI Taxonomy" id="1160509"/>
    <lineage>
        <taxon>Eukaryota</taxon>
        <taxon>Fungi</taxon>
        <taxon>Dikarya</taxon>
        <taxon>Ascomycota</taxon>
        <taxon>Pezizomycotina</taxon>
        <taxon>Pezizomycetes</taxon>
        <taxon>Pezizales</taxon>
        <taxon>Ascobolaceae</taxon>
        <taxon>Ascobolus</taxon>
    </lineage>
</organism>